<dbReference type="HAMAP" id="MF_01366">
    <property type="entry name" value="Ribosomal_uL13"/>
    <property type="match status" value="1"/>
</dbReference>
<name>A0A1F5SBC7_9BACT</name>
<dbReference type="SUPFAM" id="SSF52161">
    <property type="entry name" value="Ribosomal protein L13"/>
    <property type="match status" value="1"/>
</dbReference>
<comment type="similarity">
    <text evidence="1 4">Belongs to the universal ribosomal protein uL13 family.</text>
</comment>
<dbReference type="AlphaFoldDB" id="A0A1F5SBC7"/>
<dbReference type="InterPro" id="IPR005823">
    <property type="entry name" value="Ribosomal_uL13_bac-type"/>
</dbReference>
<dbReference type="GO" id="GO:0003735">
    <property type="term" value="F:structural constituent of ribosome"/>
    <property type="evidence" value="ECO:0007669"/>
    <property type="project" value="InterPro"/>
</dbReference>
<dbReference type="PIRSF" id="PIRSF002181">
    <property type="entry name" value="Ribosomal_L13"/>
    <property type="match status" value="1"/>
</dbReference>
<keyword evidence="3 4" id="KW-0687">Ribonucleoprotein</keyword>
<keyword evidence="2 4" id="KW-0689">Ribosomal protein</keyword>
<dbReference type="EMBL" id="MFFT01000005">
    <property type="protein sequence ID" value="OGF23541.1"/>
    <property type="molecule type" value="Genomic_DNA"/>
</dbReference>
<dbReference type="GO" id="GO:0006412">
    <property type="term" value="P:translation"/>
    <property type="evidence" value="ECO:0007669"/>
    <property type="project" value="UniProtKB-UniRule"/>
</dbReference>
<evidence type="ECO:0000256" key="2">
    <source>
        <dbReference type="ARBA" id="ARBA00022980"/>
    </source>
</evidence>
<dbReference type="CDD" id="cd00392">
    <property type="entry name" value="Ribosomal_L13"/>
    <property type="match status" value="1"/>
</dbReference>
<dbReference type="GO" id="GO:0017148">
    <property type="term" value="P:negative regulation of translation"/>
    <property type="evidence" value="ECO:0007669"/>
    <property type="project" value="TreeGrafter"/>
</dbReference>
<sequence length="128" mass="14465">MIKITRKLYQLDATGKSVGRLASQIALILRGKNKPEFTPHLDMGDIVQVSNLDKFKFSGKKMEQKVYQHYSGYQGGLKTIKIINLTPEQILREAVRDMLPKTKQRINMLKRLIISIPGAAQKAGRATK</sequence>
<comment type="caution">
    <text evidence="5">The sequence shown here is derived from an EMBL/GenBank/DDBJ whole genome shotgun (WGS) entry which is preliminary data.</text>
</comment>
<evidence type="ECO:0000256" key="3">
    <source>
        <dbReference type="ARBA" id="ARBA00023274"/>
    </source>
</evidence>
<organism evidence="5 6">
    <name type="scientific">Candidatus Falkowbacteria bacterium RIFCSPHIGHO2_02_FULL_42_9</name>
    <dbReference type="NCBI Taxonomy" id="1797986"/>
    <lineage>
        <taxon>Bacteria</taxon>
        <taxon>Candidatus Falkowiibacteriota</taxon>
    </lineage>
</organism>
<dbReference type="InterPro" id="IPR005822">
    <property type="entry name" value="Ribosomal_uL13"/>
</dbReference>
<comment type="subunit">
    <text evidence="4">Part of the 50S ribosomal subunit.</text>
</comment>
<dbReference type="Gene3D" id="3.90.1180.10">
    <property type="entry name" value="Ribosomal protein L13"/>
    <property type="match status" value="1"/>
</dbReference>
<gene>
    <name evidence="4" type="primary">rplM</name>
    <name evidence="5" type="ORF">A3D45_01840</name>
</gene>
<reference evidence="5 6" key="1">
    <citation type="journal article" date="2016" name="Nat. Commun.">
        <title>Thousands of microbial genomes shed light on interconnected biogeochemical processes in an aquifer system.</title>
        <authorList>
            <person name="Anantharaman K."/>
            <person name="Brown C.T."/>
            <person name="Hug L.A."/>
            <person name="Sharon I."/>
            <person name="Castelle C.J."/>
            <person name="Probst A.J."/>
            <person name="Thomas B.C."/>
            <person name="Singh A."/>
            <person name="Wilkins M.J."/>
            <person name="Karaoz U."/>
            <person name="Brodie E.L."/>
            <person name="Williams K.H."/>
            <person name="Hubbard S.S."/>
            <person name="Banfield J.F."/>
        </authorList>
    </citation>
    <scope>NUCLEOTIDE SEQUENCE [LARGE SCALE GENOMIC DNA]</scope>
</reference>
<dbReference type="GO" id="GO:0022625">
    <property type="term" value="C:cytosolic large ribosomal subunit"/>
    <property type="evidence" value="ECO:0007669"/>
    <property type="project" value="TreeGrafter"/>
</dbReference>
<dbReference type="InterPro" id="IPR036899">
    <property type="entry name" value="Ribosomal_uL13_sf"/>
</dbReference>
<evidence type="ECO:0000256" key="4">
    <source>
        <dbReference type="HAMAP-Rule" id="MF_01366"/>
    </source>
</evidence>
<protein>
    <recommendedName>
        <fullName evidence="4">Large ribosomal subunit protein uL13</fullName>
    </recommendedName>
</protein>
<evidence type="ECO:0000256" key="1">
    <source>
        <dbReference type="ARBA" id="ARBA00006227"/>
    </source>
</evidence>
<accession>A0A1F5SBC7</accession>
<dbReference type="PANTHER" id="PTHR11545">
    <property type="entry name" value="RIBOSOMAL PROTEIN L13"/>
    <property type="match status" value="1"/>
</dbReference>
<comment type="function">
    <text evidence="4">This protein is one of the early assembly proteins of the 50S ribosomal subunit, although it is not seen to bind rRNA by itself. It is important during the early stages of 50S assembly.</text>
</comment>
<proteinExistence type="inferred from homology"/>
<dbReference type="PANTHER" id="PTHR11545:SF2">
    <property type="entry name" value="LARGE RIBOSOMAL SUBUNIT PROTEIN UL13M"/>
    <property type="match status" value="1"/>
</dbReference>
<evidence type="ECO:0000313" key="5">
    <source>
        <dbReference type="EMBL" id="OGF23541.1"/>
    </source>
</evidence>
<evidence type="ECO:0000313" key="6">
    <source>
        <dbReference type="Proteomes" id="UP000176877"/>
    </source>
</evidence>
<dbReference type="GO" id="GO:0003729">
    <property type="term" value="F:mRNA binding"/>
    <property type="evidence" value="ECO:0007669"/>
    <property type="project" value="TreeGrafter"/>
</dbReference>
<dbReference type="Proteomes" id="UP000176877">
    <property type="component" value="Unassembled WGS sequence"/>
</dbReference>
<dbReference type="Pfam" id="PF00572">
    <property type="entry name" value="Ribosomal_L13"/>
    <property type="match status" value="1"/>
</dbReference>
<dbReference type="NCBIfam" id="TIGR01066">
    <property type="entry name" value="rplM_bact"/>
    <property type="match status" value="1"/>
</dbReference>